<proteinExistence type="predicted"/>
<accession>A0A1A9VYX0</accession>
<sequence>MNVGNVESILLGVTCNRTKVTHSLVASVTSKNSSSLHNCYTERKCHHVTSSSIFFARESFHVPSNTRRSLFPYLRQISQSIELGQLLKISYVPLPVCLIAPLKSLENQDILEALVLHILIATYSLNNKDTMGQVIINIGKMQGIAPEYLRGGGKH</sequence>
<dbReference type="AlphaFoldDB" id="A0A1A9VYX0"/>
<protein>
    <submittedName>
        <fullName evidence="1">Uncharacterized protein</fullName>
    </submittedName>
</protein>
<organism evidence="1 2">
    <name type="scientific">Glossina austeni</name>
    <name type="common">Savannah tsetse fly</name>
    <dbReference type="NCBI Taxonomy" id="7395"/>
    <lineage>
        <taxon>Eukaryota</taxon>
        <taxon>Metazoa</taxon>
        <taxon>Ecdysozoa</taxon>
        <taxon>Arthropoda</taxon>
        <taxon>Hexapoda</taxon>
        <taxon>Insecta</taxon>
        <taxon>Pterygota</taxon>
        <taxon>Neoptera</taxon>
        <taxon>Endopterygota</taxon>
        <taxon>Diptera</taxon>
        <taxon>Brachycera</taxon>
        <taxon>Muscomorpha</taxon>
        <taxon>Hippoboscoidea</taxon>
        <taxon>Glossinidae</taxon>
        <taxon>Glossina</taxon>
    </lineage>
</organism>
<dbReference type="VEuPathDB" id="VectorBase:GAUT052173"/>
<dbReference type="Proteomes" id="UP000078200">
    <property type="component" value="Unassembled WGS sequence"/>
</dbReference>
<keyword evidence="2" id="KW-1185">Reference proteome</keyword>
<reference evidence="1" key="1">
    <citation type="submission" date="2020-05" db="UniProtKB">
        <authorList>
            <consortium name="EnsemblMetazoa"/>
        </authorList>
    </citation>
    <scope>IDENTIFICATION</scope>
    <source>
        <strain evidence="1">TTRI</strain>
    </source>
</reference>
<evidence type="ECO:0000313" key="1">
    <source>
        <dbReference type="EnsemblMetazoa" id="GAUT052173-PA"/>
    </source>
</evidence>
<name>A0A1A9VYX0_GLOAU</name>
<dbReference type="EnsemblMetazoa" id="GAUT052173-RA">
    <property type="protein sequence ID" value="GAUT052173-PA"/>
    <property type="gene ID" value="GAUT052173"/>
</dbReference>
<evidence type="ECO:0000313" key="2">
    <source>
        <dbReference type="Proteomes" id="UP000078200"/>
    </source>
</evidence>